<reference evidence="1" key="2">
    <citation type="journal article" date="2019" name="IMA Fungus">
        <title>Genome sequencing and comparison of five Tilletia species to identify candidate genes for the detection of regulated species infecting wheat.</title>
        <authorList>
            <person name="Nguyen H.D.T."/>
            <person name="Sultana T."/>
            <person name="Kesanakurti P."/>
            <person name="Hambleton S."/>
        </authorList>
    </citation>
    <scope>NUCLEOTIDE SEQUENCE</scope>
    <source>
        <strain evidence="1">DAOMC 236416</strain>
    </source>
</reference>
<dbReference type="Proteomes" id="UP000077521">
    <property type="component" value="Unassembled WGS sequence"/>
</dbReference>
<accession>A0A177T3S8</accession>
<reference evidence="1" key="1">
    <citation type="submission" date="2016-04" db="EMBL/GenBank/DDBJ databases">
        <authorList>
            <person name="Nguyen H.D."/>
            <person name="Samba Siva P."/>
            <person name="Cullis J."/>
            <person name="Levesque C.A."/>
            <person name="Hambleton S."/>
        </authorList>
    </citation>
    <scope>NUCLEOTIDE SEQUENCE</scope>
    <source>
        <strain evidence="1">DAOMC 236416</strain>
    </source>
</reference>
<dbReference type="EMBL" id="LWDF02002120">
    <property type="protein sequence ID" value="KAE8236644.1"/>
    <property type="molecule type" value="Genomic_DNA"/>
</dbReference>
<gene>
    <name evidence="1" type="ORF">A4X13_0g9079</name>
</gene>
<organism evidence="1 2">
    <name type="scientific">Tilletia indica</name>
    <dbReference type="NCBI Taxonomy" id="43049"/>
    <lineage>
        <taxon>Eukaryota</taxon>
        <taxon>Fungi</taxon>
        <taxon>Dikarya</taxon>
        <taxon>Basidiomycota</taxon>
        <taxon>Ustilaginomycotina</taxon>
        <taxon>Exobasidiomycetes</taxon>
        <taxon>Tilletiales</taxon>
        <taxon>Tilletiaceae</taxon>
        <taxon>Tilletia</taxon>
    </lineage>
</organism>
<evidence type="ECO:0000313" key="2">
    <source>
        <dbReference type="Proteomes" id="UP000077521"/>
    </source>
</evidence>
<comment type="caution">
    <text evidence="1">The sequence shown here is derived from an EMBL/GenBank/DDBJ whole genome shotgun (WGS) entry which is preliminary data.</text>
</comment>
<keyword evidence="2" id="KW-1185">Reference proteome</keyword>
<dbReference type="AlphaFoldDB" id="A0A177T3S8"/>
<sequence length="72" mass="7876">MEAVGSNELQGLTIVDNLSGVPINAPASLVAPTLFGFKPFYYRDVLILALPCLLGFFGILTTVVHVRMRELR</sequence>
<protein>
    <submittedName>
        <fullName evidence="1">Uncharacterized protein</fullName>
    </submittedName>
</protein>
<evidence type="ECO:0000313" key="1">
    <source>
        <dbReference type="EMBL" id="KAE8236644.1"/>
    </source>
</evidence>
<name>A0A177T3S8_9BASI</name>
<proteinExistence type="predicted"/>